<dbReference type="InterPro" id="IPR050301">
    <property type="entry name" value="NTE"/>
</dbReference>
<name>A0ABT2HYD7_9MICO</name>
<organism evidence="7 8">
    <name type="scientific">Pseudoclavibacter albus</name>
    <dbReference type="NCBI Taxonomy" id="272241"/>
    <lineage>
        <taxon>Bacteria</taxon>
        <taxon>Bacillati</taxon>
        <taxon>Actinomycetota</taxon>
        <taxon>Actinomycetes</taxon>
        <taxon>Micrococcales</taxon>
        <taxon>Microbacteriaceae</taxon>
        <taxon>Pseudoclavibacter</taxon>
    </lineage>
</organism>
<keyword evidence="8" id="KW-1185">Reference proteome</keyword>
<evidence type="ECO:0000256" key="5">
    <source>
        <dbReference type="SAM" id="MobiDB-lite"/>
    </source>
</evidence>
<sequence length="316" mass="34375">MKIALVLGSGGARGYAHIGVIEELHARGHEVVAVSGSSMGALVAGLLAAGALDDYTRFAKELSRKEVLRYADVTLSSRGFLRAGKLMSVLEDMVGDVRIEDLPIPYTAVATDIERRREVWLREGLLVPAMRASFSIPTVFTPVRIDGRLLVDGGVLNPLPMEPALQEHAELSIGVSLFGRRLGLDPSSPDHGASADKDDAGWRWPNLTQSVRNLLPPLPLTNRANPGHSGDPDTNTTLLQNALRRQDTNMSAFTMMSTTLDIMQGQIEQGRTAMNRPDVAVSIPTETCEVFDFHEAERVIEVGRSIARDTFDRVGL</sequence>
<dbReference type="Proteomes" id="UP001525379">
    <property type="component" value="Unassembled WGS sequence"/>
</dbReference>
<comment type="caution">
    <text evidence="4">Lacks conserved residue(s) required for the propagation of feature annotation.</text>
</comment>
<keyword evidence="1 4" id="KW-0378">Hydrolase</keyword>
<feature type="short sequence motif" description="DGA/G" evidence="4">
    <location>
        <begin position="152"/>
        <end position="154"/>
    </location>
</feature>
<evidence type="ECO:0000259" key="6">
    <source>
        <dbReference type="PROSITE" id="PS51635"/>
    </source>
</evidence>
<dbReference type="Gene3D" id="3.40.1090.10">
    <property type="entry name" value="Cytosolic phospholipase A2 catalytic domain"/>
    <property type="match status" value="2"/>
</dbReference>
<dbReference type="PANTHER" id="PTHR14226">
    <property type="entry name" value="NEUROPATHY TARGET ESTERASE/SWISS CHEESE D.MELANOGASTER"/>
    <property type="match status" value="1"/>
</dbReference>
<evidence type="ECO:0000256" key="1">
    <source>
        <dbReference type="ARBA" id="ARBA00022801"/>
    </source>
</evidence>
<evidence type="ECO:0000313" key="8">
    <source>
        <dbReference type="Proteomes" id="UP001525379"/>
    </source>
</evidence>
<feature type="active site" description="Nucleophile" evidence="4">
    <location>
        <position position="38"/>
    </location>
</feature>
<evidence type="ECO:0000256" key="2">
    <source>
        <dbReference type="ARBA" id="ARBA00022963"/>
    </source>
</evidence>
<dbReference type="EMBL" id="JALXSQ010000037">
    <property type="protein sequence ID" value="MCT2043333.1"/>
    <property type="molecule type" value="Genomic_DNA"/>
</dbReference>
<dbReference type="InterPro" id="IPR016035">
    <property type="entry name" value="Acyl_Trfase/lysoPLipase"/>
</dbReference>
<gene>
    <name evidence="7" type="ORF">M3D15_08320</name>
</gene>
<dbReference type="SUPFAM" id="SSF52151">
    <property type="entry name" value="FabD/lysophospholipase-like"/>
    <property type="match status" value="1"/>
</dbReference>
<keyword evidence="2 4" id="KW-0442">Lipid degradation</keyword>
<dbReference type="PROSITE" id="PS51635">
    <property type="entry name" value="PNPLA"/>
    <property type="match status" value="1"/>
</dbReference>
<feature type="region of interest" description="Disordered" evidence="5">
    <location>
        <begin position="216"/>
        <end position="235"/>
    </location>
</feature>
<feature type="short sequence motif" description="GXSXG" evidence="4">
    <location>
        <begin position="36"/>
        <end position="40"/>
    </location>
</feature>
<dbReference type="PANTHER" id="PTHR14226:SF76">
    <property type="entry name" value="NTE FAMILY PROTEIN RSSA"/>
    <property type="match status" value="1"/>
</dbReference>
<evidence type="ECO:0000256" key="4">
    <source>
        <dbReference type="PROSITE-ProRule" id="PRU01161"/>
    </source>
</evidence>
<feature type="domain" description="PNPLA" evidence="6">
    <location>
        <begin position="5"/>
        <end position="165"/>
    </location>
</feature>
<dbReference type="InterPro" id="IPR002641">
    <property type="entry name" value="PNPLA_dom"/>
</dbReference>
<proteinExistence type="predicted"/>
<protein>
    <submittedName>
        <fullName evidence="7">Patatin-like phospholipase family protein</fullName>
    </submittedName>
</protein>
<evidence type="ECO:0000256" key="3">
    <source>
        <dbReference type="ARBA" id="ARBA00023098"/>
    </source>
</evidence>
<feature type="active site" description="Proton acceptor" evidence="4">
    <location>
        <position position="152"/>
    </location>
</feature>
<dbReference type="Pfam" id="PF01734">
    <property type="entry name" value="Patatin"/>
    <property type="match status" value="1"/>
</dbReference>
<accession>A0ABT2HYD7</accession>
<dbReference type="RefSeq" id="WP_206394527.1">
    <property type="nucleotide sequence ID" value="NZ_JAFDPW010000001.1"/>
</dbReference>
<evidence type="ECO:0000313" key="7">
    <source>
        <dbReference type="EMBL" id="MCT2043333.1"/>
    </source>
</evidence>
<reference evidence="7 8" key="1">
    <citation type="submission" date="2022-04" db="EMBL/GenBank/DDBJ databases">
        <title>Human microbiome associated bacterial genomes.</title>
        <authorList>
            <person name="Sandstrom S."/>
            <person name="Salamzade R."/>
            <person name="Kalan L.R."/>
        </authorList>
    </citation>
    <scope>NUCLEOTIDE SEQUENCE [LARGE SCALE GENOMIC DNA]</scope>
    <source>
        <strain evidence="8">p3-SID1799</strain>
    </source>
</reference>
<comment type="caution">
    <text evidence="7">The sequence shown here is derived from an EMBL/GenBank/DDBJ whole genome shotgun (WGS) entry which is preliminary data.</text>
</comment>
<keyword evidence="3 4" id="KW-0443">Lipid metabolism</keyword>